<organism evidence="1 2">
    <name type="scientific">Alkalibacillus filiformis</name>
    <dbReference type="NCBI Taxonomy" id="200990"/>
    <lineage>
        <taxon>Bacteria</taxon>
        <taxon>Bacillati</taxon>
        <taxon>Bacillota</taxon>
        <taxon>Bacilli</taxon>
        <taxon>Bacillales</taxon>
        <taxon>Bacillaceae</taxon>
        <taxon>Alkalibacillus</taxon>
    </lineage>
</organism>
<dbReference type="Proteomes" id="UP001236723">
    <property type="component" value="Unassembled WGS sequence"/>
</dbReference>
<proteinExistence type="predicted"/>
<gene>
    <name evidence="1" type="ORF">J2R98_001926</name>
</gene>
<reference evidence="1 2" key="1">
    <citation type="submission" date="2023-07" db="EMBL/GenBank/DDBJ databases">
        <title>Genomic Encyclopedia of Type Strains, Phase IV (KMG-IV): sequencing the most valuable type-strain genomes for metagenomic binning, comparative biology and taxonomic classification.</title>
        <authorList>
            <person name="Goeker M."/>
        </authorList>
    </citation>
    <scope>NUCLEOTIDE SEQUENCE [LARGE SCALE GENOMIC DNA]</scope>
    <source>
        <strain evidence="1 2">DSM 15448</strain>
    </source>
</reference>
<name>A0ABU0DUH4_9BACI</name>
<accession>A0ABU0DUH4</accession>
<protein>
    <submittedName>
        <fullName evidence="1">ABC-type multidrug transport system ATPase subunit</fullName>
    </submittedName>
</protein>
<comment type="caution">
    <text evidence="1">The sequence shown here is derived from an EMBL/GenBank/DDBJ whole genome shotgun (WGS) entry which is preliminary data.</text>
</comment>
<keyword evidence="2" id="KW-1185">Reference proteome</keyword>
<evidence type="ECO:0000313" key="1">
    <source>
        <dbReference type="EMBL" id="MDQ0352092.1"/>
    </source>
</evidence>
<dbReference type="EMBL" id="JAUSUP010000005">
    <property type="protein sequence ID" value="MDQ0352092.1"/>
    <property type="molecule type" value="Genomic_DNA"/>
</dbReference>
<dbReference type="RefSeq" id="WP_307068356.1">
    <property type="nucleotide sequence ID" value="NZ_JAUSUP010000005.1"/>
</dbReference>
<sequence length="60" mass="7199">MDLVDLYCDQVYVINEQQVAYEGHPHQLWQQNALLERARLRLPDRLRHGQEVGETYDLVY</sequence>
<evidence type="ECO:0000313" key="2">
    <source>
        <dbReference type="Proteomes" id="UP001236723"/>
    </source>
</evidence>